<dbReference type="Proteomes" id="UP000244016">
    <property type="component" value="Unassembled WGS sequence"/>
</dbReference>
<evidence type="ECO:0000256" key="1">
    <source>
        <dbReference type="SAM" id="MobiDB-lite"/>
    </source>
</evidence>
<organism evidence="3 4">
    <name type="scientific">Brockia lithotrophica</name>
    <dbReference type="NCBI Taxonomy" id="933949"/>
    <lineage>
        <taxon>Bacteria</taxon>
        <taxon>Bacillati</taxon>
        <taxon>Bacillota</taxon>
        <taxon>Bacilli</taxon>
        <taxon>Bacillales</taxon>
        <taxon>Bacillales Family X. Incertae Sedis</taxon>
        <taxon>Brockia</taxon>
    </lineage>
</organism>
<dbReference type="AlphaFoldDB" id="A0A2T5G4K4"/>
<accession>A0A2T5G4K4</accession>
<evidence type="ECO:0000259" key="2">
    <source>
        <dbReference type="Pfam" id="PF12849"/>
    </source>
</evidence>
<dbReference type="PANTHER" id="PTHR37945:SF1">
    <property type="entry name" value="EXTRACELLULAR TUNGSTATE BINDING PROTEIN"/>
    <property type="match status" value="1"/>
</dbReference>
<dbReference type="EMBL" id="PEBW01000007">
    <property type="protein sequence ID" value="PTQ51114.1"/>
    <property type="molecule type" value="Genomic_DNA"/>
</dbReference>
<feature type="region of interest" description="Disordered" evidence="1">
    <location>
        <begin position="85"/>
        <end position="105"/>
    </location>
</feature>
<feature type="domain" description="PBP" evidence="2">
    <location>
        <begin position="102"/>
        <end position="331"/>
    </location>
</feature>
<evidence type="ECO:0000313" key="3">
    <source>
        <dbReference type="EMBL" id="PTQ51114.1"/>
    </source>
</evidence>
<evidence type="ECO:0000313" key="4">
    <source>
        <dbReference type="Proteomes" id="UP000244016"/>
    </source>
</evidence>
<dbReference type="InterPro" id="IPR024370">
    <property type="entry name" value="PBP_domain"/>
</dbReference>
<dbReference type="Pfam" id="PF12849">
    <property type="entry name" value="PBP_like_2"/>
    <property type="match status" value="1"/>
</dbReference>
<proteinExistence type="predicted"/>
<reference evidence="3 4" key="1">
    <citation type="submission" date="2017-08" db="EMBL/GenBank/DDBJ databases">
        <title>Burning lignite coal seam in the remote Altai Mountains harbors a hydrogen-driven thermophilic microbial community.</title>
        <authorList>
            <person name="Kadnikov V.V."/>
            <person name="Mardanov A.V."/>
            <person name="Ivasenko D."/>
            <person name="Beletsky A.V."/>
            <person name="Karnachuk O.V."/>
            <person name="Ravin N.V."/>
        </authorList>
    </citation>
    <scope>NUCLEOTIDE SEQUENCE [LARGE SCALE GENOMIC DNA]</scope>
    <source>
        <strain evidence="3">AL31</strain>
    </source>
</reference>
<dbReference type="PANTHER" id="PTHR37945">
    <property type="entry name" value="EXTRACELLULAR TUNGSTATE BINDING PROTEIN"/>
    <property type="match status" value="1"/>
</dbReference>
<dbReference type="Gene3D" id="3.40.190.10">
    <property type="entry name" value="Periplasmic binding protein-like II"/>
    <property type="match status" value="2"/>
</dbReference>
<dbReference type="InterPro" id="IPR052738">
    <property type="entry name" value="ABC-Tungstate_binding"/>
</dbReference>
<comment type="caution">
    <text evidence="3">The sequence shown here is derived from an EMBL/GenBank/DDBJ whole genome shotgun (WGS) entry which is preliminary data.</text>
</comment>
<name>A0A2T5G4K4_9BACL</name>
<feature type="region of interest" description="Disordered" evidence="1">
    <location>
        <begin position="19"/>
        <end position="49"/>
    </location>
</feature>
<gene>
    <name evidence="3" type="ORF">BLITH_0544</name>
</gene>
<protein>
    <submittedName>
        <fullName evidence="3">ABC-type tungstate transport system, periplasmic binding protein</fullName>
    </submittedName>
</protein>
<sequence length="359" mass="39260">MWEKYLSLPLACRYEAGTRKEGQSRTQTFRKTGQRRTKAVPRQDEENSEGYPMFGTIARKRRWAIAALVLWFAAWGALAGCGKSTSPEFSPGTEAPTGKTPQPTPAARDVVLATTTSTQDTGLLDYLVPIFEEQTGYKVKVVAVGTGQALEMGKRGEADVLLTHAPSSEKPLVDDGTVTNYRLVMHNDFVLVGPPNDPAKVEEAQDLKAAMKAIAASGAGFVSRGDDSGTHKKELDLWKAAGVDPKGQAWYTESGTGMGQTLLIANERRAYTLTDRGTYLAYKDRLDLAIVREGDEDLLNIYHVMQVNAEKYPKVNAEGAKAFVEFLVSPETQKLIGEFGVDKYGQPLFFPDAAKEGKE</sequence>
<dbReference type="SUPFAM" id="SSF53850">
    <property type="entry name" value="Periplasmic binding protein-like II"/>
    <property type="match status" value="1"/>
</dbReference>